<proteinExistence type="predicted"/>
<dbReference type="InterPro" id="IPR002213">
    <property type="entry name" value="UDP_glucos_trans"/>
</dbReference>
<dbReference type="RefSeq" id="XP_025552456.1">
    <property type="nucleotide sequence ID" value="XM_025698289.1"/>
</dbReference>
<gene>
    <name evidence="3" type="ORF">BO97DRAFT_442706</name>
</gene>
<keyword evidence="1 3" id="KW-0808">Transferase</keyword>
<dbReference type="Gene3D" id="3.40.50.2000">
    <property type="entry name" value="Glycogen Phosphorylase B"/>
    <property type="match status" value="2"/>
</dbReference>
<protein>
    <submittedName>
        <fullName evidence="3">UDP-Glycosyltransferase/glycogen phosphorylase</fullName>
    </submittedName>
</protein>
<dbReference type="SUPFAM" id="SSF53756">
    <property type="entry name" value="UDP-Glycosyltransferase/glycogen phosphorylase"/>
    <property type="match status" value="1"/>
</dbReference>
<evidence type="ECO:0000259" key="2">
    <source>
        <dbReference type="Pfam" id="PF06722"/>
    </source>
</evidence>
<dbReference type="InterPro" id="IPR010610">
    <property type="entry name" value="EryCIII-like_C"/>
</dbReference>
<dbReference type="CDD" id="cd03784">
    <property type="entry name" value="GT1_Gtf-like"/>
    <property type="match status" value="1"/>
</dbReference>
<dbReference type="STRING" id="1450537.A0A395HZE4"/>
<evidence type="ECO:0000313" key="4">
    <source>
        <dbReference type="Proteomes" id="UP000248961"/>
    </source>
</evidence>
<dbReference type="OrthoDB" id="4501255at2759"/>
<name>A0A395HZE4_ASPHC</name>
<evidence type="ECO:0000256" key="1">
    <source>
        <dbReference type="ARBA" id="ARBA00022679"/>
    </source>
</evidence>
<dbReference type="GO" id="GO:0016758">
    <property type="term" value="F:hexosyltransferase activity"/>
    <property type="evidence" value="ECO:0007669"/>
    <property type="project" value="UniProtKB-ARBA"/>
</dbReference>
<organism evidence="3 4">
    <name type="scientific">Aspergillus homomorphus (strain CBS 101889)</name>
    <dbReference type="NCBI Taxonomy" id="1450537"/>
    <lineage>
        <taxon>Eukaryota</taxon>
        <taxon>Fungi</taxon>
        <taxon>Dikarya</taxon>
        <taxon>Ascomycota</taxon>
        <taxon>Pezizomycotina</taxon>
        <taxon>Eurotiomycetes</taxon>
        <taxon>Eurotiomycetidae</taxon>
        <taxon>Eurotiales</taxon>
        <taxon>Aspergillaceae</taxon>
        <taxon>Aspergillus</taxon>
        <taxon>Aspergillus subgen. Circumdati</taxon>
    </lineage>
</organism>
<evidence type="ECO:0000313" key="3">
    <source>
        <dbReference type="EMBL" id="RAL13302.1"/>
    </source>
</evidence>
<reference evidence="3 4" key="1">
    <citation type="submission" date="2018-02" db="EMBL/GenBank/DDBJ databases">
        <title>The genomes of Aspergillus section Nigri reveals drivers in fungal speciation.</title>
        <authorList>
            <consortium name="DOE Joint Genome Institute"/>
            <person name="Vesth T.C."/>
            <person name="Nybo J."/>
            <person name="Theobald S."/>
            <person name="Brandl J."/>
            <person name="Frisvad J.C."/>
            <person name="Nielsen K.F."/>
            <person name="Lyhne E.K."/>
            <person name="Kogle M.E."/>
            <person name="Kuo A."/>
            <person name="Riley R."/>
            <person name="Clum A."/>
            <person name="Nolan M."/>
            <person name="Lipzen A."/>
            <person name="Salamov A."/>
            <person name="Henrissat B."/>
            <person name="Wiebenga A."/>
            <person name="De vries R.P."/>
            <person name="Grigoriev I.V."/>
            <person name="Mortensen U.H."/>
            <person name="Andersen M.R."/>
            <person name="Baker S.E."/>
        </authorList>
    </citation>
    <scope>NUCLEOTIDE SEQUENCE [LARGE SCALE GENOMIC DNA]</scope>
    <source>
        <strain evidence="3 4">CBS 101889</strain>
    </source>
</reference>
<keyword evidence="4" id="KW-1185">Reference proteome</keyword>
<dbReference type="Pfam" id="PF06722">
    <property type="entry name" value="EryCIII-like_C"/>
    <property type="match status" value="1"/>
</dbReference>
<accession>A0A395HZE4</accession>
<dbReference type="EMBL" id="KZ824280">
    <property type="protein sequence ID" value="RAL13302.1"/>
    <property type="molecule type" value="Genomic_DNA"/>
</dbReference>
<dbReference type="PANTHER" id="PTHR21015:SF22">
    <property type="entry name" value="GLYCOSYLTRANSFERASE"/>
    <property type="match status" value="1"/>
</dbReference>
<dbReference type="GO" id="GO:0008194">
    <property type="term" value="F:UDP-glycosyltransferase activity"/>
    <property type="evidence" value="ECO:0007669"/>
    <property type="project" value="InterPro"/>
</dbReference>
<dbReference type="VEuPathDB" id="FungiDB:BO97DRAFT_442706"/>
<dbReference type="GeneID" id="37202578"/>
<dbReference type="Proteomes" id="UP000248961">
    <property type="component" value="Unassembled WGS sequence"/>
</dbReference>
<sequence>MNEIRTPSPKPIVVIICPPEDGHTRPLLPHATHLIKQGYVVHFIGGVNFEEAIRSTGATYHHVPSVLTAEQFQQQQALEGPAQFIFGIKHNFIDLTPVAMKALQRVLETIREENPEREVVILQEFVSMAVWPFLLGAPLPKGYNRFPKVITLSTVPLTVSSIDTAPFGPGLPPDSSDEGRNRNAAMYQAMEGIGAELIAYADAVYSDLGATSRIPTKVLMDFWATGADLLLQPCSPSLEYPRSDLSPKIRFIGAMPPPPLAATIALPAWWGELVAAKQATPPKKVVFVTQGTFILDYRMLLIPTIQALAGNDQYLVVAVLGKKGAALDDDVKLPENAKVVDYLSYDAILPYADVFVTNGGYGGFLHGVMHGVPMVIAGTGQDKAEVSMRGEWAGIAANLRSNTPSIEDIREGVTKVIGDDRFKRRCLAIKQENEDLACFAQVERYINEIV</sequence>
<dbReference type="AlphaFoldDB" id="A0A395HZE4"/>
<feature type="domain" description="Erythromycin biosynthesis protein CIII-like C-terminal" evidence="2">
    <location>
        <begin position="311"/>
        <end position="434"/>
    </location>
</feature>
<dbReference type="PANTHER" id="PTHR21015">
    <property type="entry name" value="UDP-N-ACETYLGLUCOSAMINE--N-ACETYLMURAMYL-(PENTAPEPTIDE) PYROPHOSPHORYL-UNDECAPRENOL N-ACETYLGLUCOSAMINE TRANSFERASE 1"/>
    <property type="match status" value="1"/>
</dbReference>